<feature type="compositionally biased region" description="Low complexity" evidence="1">
    <location>
        <begin position="1"/>
        <end position="31"/>
    </location>
</feature>
<accession>A0ABQ3URL0</accession>
<feature type="compositionally biased region" description="Polar residues" evidence="1">
    <location>
        <begin position="35"/>
        <end position="59"/>
    </location>
</feature>
<feature type="compositionally biased region" description="Low complexity" evidence="1">
    <location>
        <begin position="60"/>
        <end position="80"/>
    </location>
</feature>
<feature type="transmembrane region" description="Helical" evidence="2">
    <location>
        <begin position="109"/>
        <end position="142"/>
    </location>
</feature>
<keyword evidence="2" id="KW-1133">Transmembrane helix</keyword>
<organism evidence="3 4">
    <name type="scientific">Ktedonobacter robiniae</name>
    <dbReference type="NCBI Taxonomy" id="2778365"/>
    <lineage>
        <taxon>Bacteria</taxon>
        <taxon>Bacillati</taxon>
        <taxon>Chloroflexota</taxon>
        <taxon>Ktedonobacteria</taxon>
        <taxon>Ktedonobacterales</taxon>
        <taxon>Ktedonobacteraceae</taxon>
        <taxon>Ktedonobacter</taxon>
    </lineage>
</organism>
<evidence type="ECO:0008006" key="5">
    <source>
        <dbReference type="Google" id="ProtNLM"/>
    </source>
</evidence>
<dbReference type="Proteomes" id="UP000654345">
    <property type="component" value="Unassembled WGS sequence"/>
</dbReference>
<keyword evidence="2" id="KW-0472">Membrane</keyword>
<dbReference type="RefSeq" id="WP_201371650.1">
    <property type="nucleotide sequence ID" value="NZ_BNJG01000001.1"/>
</dbReference>
<feature type="region of interest" description="Disordered" evidence="1">
    <location>
        <begin position="1"/>
        <end position="80"/>
    </location>
</feature>
<evidence type="ECO:0000313" key="3">
    <source>
        <dbReference type="EMBL" id="GHO55000.1"/>
    </source>
</evidence>
<feature type="transmembrane region" description="Helical" evidence="2">
    <location>
        <begin position="154"/>
        <end position="179"/>
    </location>
</feature>
<gene>
    <name evidence="3" type="ORF">KSB_34750</name>
</gene>
<name>A0ABQ3URL0_9CHLR</name>
<evidence type="ECO:0000313" key="4">
    <source>
        <dbReference type="Proteomes" id="UP000654345"/>
    </source>
</evidence>
<keyword evidence="4" id="KW-1185">Reference proteome</keyword>
<protein>
    <recommendedName>
        <fullName evidence="5">DUF4190 domain-containing protein</fullName>
    </recommendedName>
</protein>
<sequence>MSDQNPYNPYSSQNNPAGDPNQYPPTQYQPPAENYQPNYQPPSGANYQPQYPQQPSGANYQPQYPQQPVENYQPQYPQQQYPGAYPNMQPPVQGYYPPQQAPDSRGGMAIAGLVLGIISVIAWLVPCVGLLVSVPGIIFAALGRKSIQRKTMATWGLVLSIIGLVLTIGYFSFSFILAFHNLSTH</sequence>
<dbReference type="EMBL" id="BNJG01000001">
    <property type="protein sequence ID" value="GHO55000.1"/>
    <property type="molecule type" value="Genomic_DNA"/>
</dbReference>
<reference evidence="3 4" key="1">
    <citation type="journal article" date="2021" name="Int. J. Syst. Evol. Microbiol.">
        <title>Reticulibacter mediterranei gen. nov., sp. nov., within the new family Reticulibacteraceae fam. nov., and Ktedonospora formicarum gen. nov., sp. nov., Ktedonobacter robiniae sp. nov., Dictyobacter formicarum sp. nov. and Dictyobacter arantiisoli sp. nov., belonging to the class Ktedonobacteria.</title>
        <authorList>
            <person name="Yabe S."/>
            <person name="Zheng Y."/>
            <person name="Wang C.M."/>
            <person name="Sakai Y."/>
            <person name="Abe K."/>
            <person name="Yokota A."/>
            <person name="Donadio S."/>
            <person name="Cavaletti L."/>
            <person name="Monciardini P."/>
        </authorList>
    </citation>
    <scope>NUCLEOTIDE SEQUENCE [LARGE SCALE GENOMIC DNA]</scope>
    <source>
        <strain evidence="3 4">SOSP1-30</strain>
    </source>
</reference>
<evidence type="ECO:0000256" key="1">
    <source>
        <dbReference type="SAM" id="MobiDB-lite"/>
    </source>
</evidence>
<proteinExistence type="predicted"/>
<comment type="caution">
    <text evidence="3">The sequence shown here is derived from an EMBL/GenBank/DDBJ whole genome shotgun (WGS) entry which is preliminary data.</text>
</comment>
<keyword evidence="2" id="KW-0812">Transmembrane</keyword>
<evidence type="ECO:0000256" key="2">
    <source>
        <dbReference type="SAM" id="Phobius"/>
    </source>
</evidence>